<keyword evidence="1" id="KW-0472">Membrane</keyword>
<evidence type="ECO:0000313" key="3">
    <source>
        <dbReference type="Proteomes" id="UP000317178"/>
    </source>
</evidence>
<keyword evidence="1" id="KW-1133">Transmembrane helix</keyword>
<organism evidence="2 3">
    <name type="scientific">Polystyrenella longa</name>
    <dbReference type="NCBI Taxonomy" id="2528007"/>
    <lineage>
        <taxon>Bacteria</taxon>
        <taxon>Pseudomonadati</taxon>
        <taxon>Planctomycetota</taxon>
        <taxon>Planctomycetia</taxon>
        <taxon>Planctomycetales</taxon>
        <taxon>Planctomycetaceae</taxon>
        <taxon>Polystyrenella</taxon>
    </lineage>
</organism>
<dbReference type="Proteomes" id="UP000317178">
    <property type="component" value="Chromosome"/>
</dbReference>
<evidence type="ECO:0000256" key="1">
    <source>
        <dbReference type="SAM" id="Phobius"/>
    </source>
</evidence>
<accession>A0A518CQN6</accession>
<feature type="transmembrane region" description="Helical" evidence="1">
    <location>
        <begin position="178"/>
        <end position="200"/>
    </location>
</feature>
<dbReference type="AlphaFoldDB" id="A0A518CQN6"/>
<reference evidence="2 3" key="1">
    <citation type="submission" date="2019-02" db="EMBL/GenBank/DDBJ databases">
        <title>Deep-cultivation of Planctomycetes and their phenomic and genomic characterization uncovers novel biology.</title>
        <authorList>
            <person name="Wiegand S."/>
            <person name="Jogler M."/>
            <person name="Boedeker C."/>
            <person name="Pinto D."/>
            <person name="Vollmers J."/>
            <person name="Rivas-Marin E."/>
            <person name="Kohn T."/>
            <person name="Peeters S.H."/>
            <person name="Heuer A."/>
            <person name="Rast P."/>
            <person name="Oberbeckmann S."/>
            <person name="Bunk B."/>
            <person name="Jeske O."/>
            <person name="Meyerdierks A."/>
            <person name="Storesund J.E."/>
            <person name="Kallscheuer N."/>
            <person name="Luecker S."/>
            <person name="Lage O.M."/>
            <person name="Pohl T."/>
            <person name="Merkel B.J."/>
            <person name="Hornburger P."/>
            <person name="Mueller R.-W."/>
            <person name="Bruemmer F."/>
            <person name="Labrenz M."/>
            <person name="Spormann A.M."/>
            <person name="Op den Camp H."/>
            <person name="Overmann J."/>
            <person name="Amann R."/>
            <person name="Jetten M.S.M."/>
            <person name="Mascher T."/>
            <person name="Medema M.H."/>
            <person name="Devos D.P."/>
            <person name="Kaster A.-K."/>
            <person name="Ovreas L."/>
            <person name="Rohde M."/>
            <person name="Galperin M.Y."/>
            <person name="Jogler C."/>
        </authorList>
    </citation>
    <scope>NUCLEOTIDE SEQUENCE [LARGE SCALE GENOMIC DNA]</scope>
    <source>
        <strain evidence="2 3">Pla110</strain>
    </source>
</reference>
<evidence type="ECO:0000313" key="2">
    <source>
        <dbReference type="EMBL" id="QDU81542.1"/>
    </source>
</evidence>
<gene>
    <name evidence="2" type="ORF">Pla110_32840</name>
</gene>
<keyword evidence="3" id="KW-1185">Reference proteome</keyword>
<feature type="transmembrane region" description="Helical" evidence="1">
    <location>
        <begin position="107"/>
        <end position="126"/>
    </location>
</feature>
<protein>
    <submittedName>
        <fullName evidence="2">Uncharacterized protein</fullName>
    </submittedName>
</protein>
<name>A0A518CQN6_9PLAN</name>
<sequence>MTDDTEKEKFEVSAWEVLNSTVFGFYKLMKPMTKQKNKEYRKATIEAIDSLKEDGELADELLRALSESYERHVEDLNNLTKRGQWFYASSLALLVFEYHLYSNNEISFWTVLVPVIFALWATFISLKMQAPMIDPMFEVLVKFDLKTDMDLLSIKKKEMKEYALILPLMMLAKGDFKIRLILSSFFIMFSASILFIFLAYGKFVDDFVIVVPRDKIETIEEDLPQPNAAIKPEK</sequence>
<dbReference type="EMBL" id="CP036281">
    <property type="protein sequence ID" value="QDU81542.1"/>
    <property type="molecule type" value="Genomic_DNA"/>
</dbReference>
<dbReference type="KEGG" id="plon:Pla110_32840"/>
<feature type="transmembrane region" description="Helical" evidence="1">
    <location>
        <begin position="85"/>
        <end position="101"/>
    </location>
</feature>
<keyword evidence="1" id="KW-0812">Transmembrane</keyword>
<proteinExistence type="predicted"/>
<dbReference type="RefSeq" id="WP_144996972.1">
    <property type="nucleotide sequence ID" value="NZ_CP036281.1"/>
</dbReference>